<dbReference type="EMBL" id="CP060587">
    <property type="protein sequence ID" value="QNL95716.1"/>
    <property type="molecule type" value="Genomic_DNA"/>
</dbReference>
<evidence type="ECO:0000256" key="4">
    <source>
        <dbReference type="SAM" id="Coils"/>
    </source>
</evidence>
<dbReference type="RefSeq" id="WP_154595063.1">
    <property type="nucleotide sequence ID" value="NZ_CP060587.1"/>
</dbReference>
<keyword evidence="7" id="KW-1185">Reference proteome</keyword>
<protein>
    <recommendedName>
        <fullName evidence="3">Nuclease SbcCD subunit C</fullName>
    </recommendedName>
</protein>
<sequence length="607" mass="66271">MTSITLRSLAVVGSGVPPAVVEFGDDLTVVHGASDTGKSFVFNAIDYMLGGKSIRHVRELDAYDTALLALTLADGTEWTLSRGLNGGAFQLYNGLHLVEPTAGGEKLAAKHHSENDENVSAWLLAKSGIGRRRIRKNASNATVGLSFRDVVRLCMVDEVEAISTHSPVETGQFTSRTKERSAFRVILEDSDDASLVDISSASDRTKSTKSQQDALGRLLGRLQEETGSSLERPQVEEQLERLDLSLTDAIGNLTSAATEAERIQTAQAQLSRTLREVGDSISDRQTLIARFSLLGEAYQSDLERLDAVEELGSLLGFFGEDTCPFCGAPSTAWEHAEVEGDVLRGLVESERDKIRLLGSQLQDTLRAMQVDLAADEENLANLRASHDALVAELAELNGRVSPISVEMREVMDLQNQLRERVARWDQIAEIEEFRDTLGETESPEAEPSSSPLGSLSEFERQMELVLRAWEVPGVDSVAFDQTNWDLVVGGRPRAERGAGMRALLHAAFTVSFAEFCIDNERPHPGFVVLDSPLVTYRDPEDETSVDFVGGQVADAFYSYLGNQFSGQAIVFENTQPPGAGLGSALLHTFTRSKKKGRYGFFPLSAED</sequence>
<evidence type="ECO:0000256" key="3">
    <source>
        <dbReference type="ARBA" id="ARBA00013368"/>
    </source>
</evidence>
<dbReference type="Proteomes" id="UP000515871">
    <property type="component" value="Chromosome"/>
</dbReference>
<dbReference type="InterPro" id="IPR027417">
    <property type="entry name" value="P-loop_NTPase"/>
</dbReference>
<accession>A0ABX6SWD0</accession>
<comment type="subunit">
    <text evidence="2">Heterodimer of SbcC and SbcD.</text>
</comment>
<dbReference type="PANTHER" id="PTHR32114:SF2">
    <property type="entry name" value="ABC TRANSPORTER ABCH.3"/>
    <property type="match status" value="1"/>
</dbReference>
<name>A0ABX6SWD0_9ACTN</name>
<reference evidence="6 7" key="1">
    <citation type="submission" date="2020-08" db="EMBL/GenBank/DDBJ databases">
        <title>Novel species in genus Aeromicrobium.</title>
        <authorList>
            <person name="Zhang G."/>
        </authorList>
    </citation>
    <scope>NUCLEOTIDE SEQUENCE [LARGE SCALE GENOMIC DNA]</scope>
    <source>
        <strain evidence="7">zg-629</strain>
    </source>
</reference>
<dbReference type="PANTHER" id="PTHR32114">
    <property type="entry name" value="ABC TRANSPORTER ABCH.3"/>
    <property type="match status" value="1"/>
</dbReference>
<dbReference type="SUPFAM" id="SSF52540">
    <property type="entry name" value="P-loop containing nucleoside triphosphate hydrolases"/>
    <property type="match status" value="1"/>
</dbReference>
<evidence type="ECO:0000313" key="6">
    <source>
        <dbReference type="EMBL" id="QNL95716.1"/>
    </source>
</evidence>
<feature type="compositionally biased region" description="Low complexity" evidence="5">
    <location>
        <begin position="445"/>
        <end position="454"/>
    </location>
</feature>
<keyword evidence="4" id="KW-0175">Coiled coil</keyword>
<proteinExistence type="inferred from homology"/>
<evidence type="ECO:0000256" key="5">
    <source>
        <dbReference type="SAM" id="MobiDB-lite"/>
    </source>
</evidence>
<organism evidence="6 7">
    <name type="scientific">Aeromicrobium senzhongii</name>
    <dbReference type="NCBI Taxonomy" id="2663859"/>
    <lineage>
        <taxon>Bacteria</taxon>
        <taxon>Bacillati</taxon>
        <taxon>Actinomycetota</taxon>
        <taxon>Actinomycetes</taxon>
        <taxon>Propionibacteriales</taxon>
        <taxon>Nocardioidaceae</taxon>
        <taxon>Aeromicrobium</taxon>
    </lineage>
</organism>
<gene>
    <name evidence="6" type="ORF">H9L21_07400</name>
</gene>
<feature type="region of interest" description="Disordered" evidence="5">
    <location>
        <begin position="434"/>
        <end position="454"/>
    </location>
</feature>
<evidence type="ECO:0000313" key="7">
    <source>
        <dbReference type="Proteomes" id="UP000515871"/>
    </source>
</evidence>
<dbReference type="Gene3D" id="3.40.50.300">
    <property type="entry name" value="P-loop containing nucleotide triphosphate hydrolases"/>
    <property type="match status" value="1"/>
</dbReference>
<comment type="similarity">
    <text evidence="1">Belongs to the SMC family. SbcC subfamily.</text>
</comment>
<evidence type="ECO:0000256" key="1">
    <source>
        <dbReference type="ARBA" id="ARBA00006930"/>
    </source>
</evidence>
<feature type="coiled-coil region" evidence="4">
    <location>
        <begin position="365"/>
        <end position="399"/>
    </location>
</feature>
<evidence type="ECO:0000256" key="2">
    <source>
        <dbReference type="ARBA" id="ARBA00011322"/>
    </source>
</evidence>